<dbReference type="PANTHER" id="PTHR35526">
    <property type="entry name" value="ANTI-SIGMA-F FACTOR RSBW-RELATED"/>
    <property type="match status" value="1"/>
</dbReference>
<dbReference type="Gene3D" id="3.30.565.10">
    <property type="entry name" value="Histidine kinase-like ATPase, C-terminal domain"/>
    <property type="match status" value="1"/>
</dbReference>
<protein>
    <submittedName>
        <fullName evidence="4">Putative kinase</fullName>
    </submittedName>
</protein>
<dbReference type="Proteomes" id="UP000002357">
    <property type="component" value="Chromosome"/>
</dbReference>
<evidence type="ECO:0000259" key="3">
    <source>
        <dbReference type="Pfam" id="PF13581"/>
    </source>
</evidence>
<evidence type="ECO:0000256" key="2">
    <source>
        <dbReference type="SAM" id="MobiDB-lite"/>
    </source>
</evidence>
<gene>
    <name evidence="4" type="ORF">SCLAV_2457</name>
</gene>
<dbReference type="OrthoDB" id="4166172at2"/>
<dbReference type="eggNOG" id="COG2172">
    <property type="taxonomic scope" value="Bacteria"/>
</dbReference>
<organism evidence="4 5">
    <name type="scientific">Streptomyces clavuligerus</name>
    <dbReference type="NCBI Taxonomy" id="1901"/>
    <lineage>
        <taxon>Bacteria</taxon>
        <taxon>Bacillati</taxon>
        <taxon>Actinomycetota</taxon>
        <taxon>Actinomycetes</taxon>
        <taxon>Kitasatosporales</taxon>
        <taxon>Streptomycetaceae</taxon>
        <taxon>Streptomyces</taxon>
    </lineage>
</organism>
<keyword evidence="4" id="KW-0808">Transferase</keyword>
<dbReference type="Pfam" id="PF13581">
    <property type="entry name" value="HATPase_c_2"/>
    <property type="match status" value="1"/>
</dbReference>
<reference evidence="4 5" key="1">
    <citation type="journal article" date="2010" name="Genome Biol. Evol.">
        <title>The sequence of a 1.8-mb bacterial linear plasmid reveals a rich evolutionary reservoir of secondary metabolic pathways.</title>
        <authorList>
            <person name="Medema M.H."/>
            <person name="Trefzer A."/>
            <person name="Kovalchuk A."/>
            <person name="van den Berg M."/>
            <person name="Mueller U."/>
            <person name="Heijne W."/>
            <person name="Wu L."/>
            <person name="Alam M.T."/>
            <person name="Ronning C.M."/>
            <person name="Nierman W.C."/>
            <person name="Bovenberg R.A.L."/>
            <person name="Breitling R."/>
            <person name="Takano E."/>
        </authorList>
    </citation>
    <scope>NUCLEOTIDE SEQUENCE [LARGE SCALE GENOMIC DNA]</scope>
    <source>
        <strain evidence="5">ATCC 27064 / DSM 738 / JCM 4710 / NBRC 13307 / NCIMB 12785 / NRRL 3585 / VKM Ac-602</strain>
    </source>
</reference>
<dbReference type="STRING" id="1901.BB341_16170"/>
<accession>E2Q8P2</accession>
<evidence type="ECO:0000313" key="4">
    <source>
        <dbReference type="EMBL" id="EFG07530.1"/>
    </source>
</evidence>
<dbReference type="EMBL" id="CM000913">
    <property type="protein sequence ID" value="EFG07530.1"/>
    <property type="molecule type" value="Genomic_DNA"/>
</dbReference>
<feature type="region of interest" description="Disordered" evidence="2">
    <location>
        <begin position="1"/>
        <end position="20"/>
    </location>
</feature>
<dbReference type="GO" id="GO:0004674">
    <property type="term" value="F:protein serine/threonine kinase activity"/>
    <property type="evidence" value="ECO:0007669"/>
    <property type="project" value="UniProtKB-KW"/>
</dbReference>
<dbReference type="InterPro" id="IPR050267">
    <property type="entry name" value="Anti-sigma-factor_SerPK"/>
</dbReference>
<keyword evidence="4" id="KW-0418">Kinase</keyword>
<dbReference type="CDD" id="cd16936">
    <property type="entry name" value="HATPase_RsbW-like"/>
    <property type="match status" value="1"/>
</dbReference>
<proteinExistence type="predicted"/>
<feature type="compositionally biased region" description="Low complexity" evidence="2">
    <location>
        <begin position="1"/>
        <end position="15"/>
    </location>
</feature>
<keyword evidence="5" id="KW-1185">Reference proteome</keyword>
<dbReference type="InterPro" id="IPR003594">
    <property type="entry name" value="HATPase_dom"/>
</dbReference>
<sequence>MPVTLRRGGAAAVAPAPRPSPDRHAVVFECHHPLAGEAIRPQDARRVAQMRRIGHASLRKWGLRRVADEALLIISELVTNAIENGRGSSVGFSISYTGAIVRIEVADGSHDRPCVRRRGGLYDESGRGLVLIEAIASSWGTSEDGTRTWCELRISEAEQGEPV</sequence>
<dbReference type="PANTHER" id="PTHR35526:SF3">
    <property type="entry name" value="ANTI-SIGMA-F FACTOR RSBW"/>
    <property type="match status" value="1"/>
</dbReference>
<dbReference type="AlphaFoldDB" id="E2Q8P2"/>
<name>E2Q8P2_STRCL</name>
<evidence type="ECO:0000256" key="1">
    <source>
        <dbReference type="ARBA" id="ARBA00022527"/>
    </source>
</evidence>
<dbReference type="InterPro" id="IPR036890">
    <property type="entry name" value="HATPase_C_sf"/>
</dbReference>
<feature type="domain" description="Histidine kinase/HSP90-like ATPase" evidence="3">
    <location>
        <begin position="41"/>
        <end position="147"/>
    </location>
</feature>
<dbReference type="SUPFAM" id="SSF55874">
    <property type="entry name" value="ATPase domain of HSP90 chaperone/DNA topoisomerase II/histidine kinase"/>
    <property type="match status" value="1"/>
</dbReference>
<keyword evidence="1" id="KW-0723">Serine/threonine-protein kinase</keyword>
<evidence type="ECO:0000313" key="5">
    <source>
        <dbReference type="Proteomes" id="UP000002357"/>
    </source>
</evidence>